<evidence type="ECO:0000313" key="2">
    <source>
        <dbReference type="EMBL" id="QNE16796.1"/>
    </source>
</evidence>
<dbReference type="KEGG" id="kqi:F1D05_01390"/>
<reference evidence="2 3" key="2">
    <citation type="journal article" date="2020" name="Microbiol. Resour. Announc.">
        <title>Antarctic desert soil bacteria exhibit high novel natural product potential, evaluated through long-read genome sequencing and comparative genomics.</title>
        <authorList>
            <person name="Benaud N."/>
            <person name="Edwards R.J."/>
            <person name="Amos T.G."/>
            <person name="D'Agostino P.M."/>
            <person name="Gutierrez-Chavez C."/>
            <person name="Montgomery K."/>
            <person name="Nicetic I."/>
            <person name="Ferrari B.C."/>
        </authorList>
    </citation>
    <scope>NUCLEOTIDE SEQUENCE [LARGE SCALE GENOMIC DNA]</scope>
    <source>
        <strain evidence="2 3">SPB151</strain>
    </source>
</reference>
<dbReference type="AlphaFoldDB" id="A0A7G6WS31"/>
<keyword evidence="3" id="KW-1185">Reference proteome</keyword>
<evidence type="ECO:0000256" key="1">
    <source>
        <dbReference type="SAM" id="MobiDB-lite"/>
    </source>
</evidence>
<dbReference type="Proteomes" id="UP000515563">
    <property type="component" value="Chromosome"/>
</dbReference>
<dbReference type="InterPro" id="IPR036388">
    <property type="entry name" value="WH-like_DNA-bd_sf"/>
</dbReference>
<dbReference type="Gene3D" id="1.10.10.10">
    <property type="entry name" value="Winged helix-like DNA-binding domain superfamily/Winged helix DNA-binding domain"/>
    <property type="match status" value="1"/>
</dbReference>
<reference evidence="3" key="1">
    <citation type="submission" date="2019-09" db="EMBL/GenBank/DDBJ databases">
        <title>Antimicrobial potential of Antarctic Bacteria.</title>
        <authorList>
            <person name="Benaud N."/>
            <person name="Edwards R.J."/>
            <person name="Ferrari B.C."/>
        </authorList>
    </citation>
    <scope>NUCLEOTIDE SEQUENCE [LARGE SCALE GENOMIC DNA]</scope>
    <source>
        <strain evidence="3">SPB151</strain>
    </source>
</reference>
<proteinExistence type="predicted"/>
<name>A0A7G6WS31_9ACTN</name>
<dbReference type="RefSeq" id="WP_185445507.1">
    <property type="nucleotide sequence ID" value="NZ_CP043661.1"/>
</dbReference>
<evidence type="ECO:0000313" key="3">
    <source>
        <dbReference type="Proteomes" id="UP000515563"/>
    </source>
</evidence>
<gene>
    <name evidence="2" type="ORF">F1D05_01390</name>
</gene>
<dbReference type="EMBL" id="CP043661">
    <property type="protein sequence ID" value="QNE16796.1"/>
    <property type="molecule type" value="Genomic_DNA"/>
</dbReference>
<feature type="region of interest" description="Disordered" evidence="1">
    <location>
        <begin position="1"/>
        <end position="26"/>
    </location>
</feature>
<accession>A0A7G6WS31</accession>
<organism evidence="2 3">
    <name type="scientific">Kribbella qitaiheensis</name>
    <dbReference type="NCBI Taxonomy" id="1544730"/>
    <lineage>
        <taxon>Bacteria</taxon>
        <taxon>Bacillati</taxon>
        <taxon>Actinomycetota</taxon>
        <taxon>Actinomycetes</taxon>
        <taxon>Propionibacteriales</taxon>
        <taxon>Kribbellaceae</taxon>
        <taxon>Kribbella</taxon>
    </lineage>
</organism>
<sequence>MKAVDGHASTCPDRRRRTRSDRDDGRVSYTEHGRWVAADGYEHLVELEERFIEEFGRAEYDIAREVIERVVGLLDQLASEQEDRDAG</sequence>
<protein>
    <submittedName>
        <fullName evidence="2">Uncharacterized protein</fullName>
    </submittedName>
</protein>